<gene>
    <name evidence="1" type="ORF">RAG0_01632</name>
</gene>
<dbReference type="Proteomes" id="UP000178912">
    <property type="component" value="Unassembled WGS sequence"/>
</dbReference>
<sequence>MTSMTAKYQVLSISELVSAIILQLTIKDILINATLVNHSWKDATDSLPVQRALFFAPRSSNQGLKADLNPLLVEKFPSWFKSTEPKNAVYNKRGWEFKDLEWGINDKKCAAYKRKKASWRRMLPVQPLATVFVVREAKHYPGCSCLKVGEVTFKEGVRMGTIYDWAQKTARMPISSFQMKWHMVHPDEDMEIDFSMPPDDLQILEENEKRRRGEGPPKVTMRTSYTMQCSIGIDLDVGPGFVSDGYEDLELAWLEVIDLP</sequence>
<name>A0A1E1JXN1_9HELO</name>
<keyword evidence="2" id="KW-1185">Reference proteome</keyword>
<organism evidence="1 2">
    <name type="scientific">Rhynchosporium agropyri</name>
    <dbReference type="NCBI Taxonomy" id="914238"/>
    <lineage>
        <taxon>Eukaryota</taxon>
        <taxon>Fungi</taxon>
        <taxon>Dikarya</taxon>
        <taxon>Ascomycota</taxon>
        <taxon>Pezizomycotina</taxon>
        <taxon>Leotiomycetes</taxon>
        <taxon>Helotiales</taxon>
        <taxon>Ploettnerulaceae</taxon>
        <taxon>Rhynchosporium</taxon>
    </lineage>
</organism>
<evidence type="ECO:0008006" key="3">
    <source>
        <dbReference type="Google" id="ProtNLM"/>
    </source>
</evidence>
<dbReference type="EMBL" id="FJUX01000005">
    <property type="protein sequence ID" value="CZS90608.1"/>
    <property type="molecule type" value="Genomic_DNA"/>
</dbReference>
<reference evidence="2" key="1">
    <citation type="submission" date="2016-03" db="EMBL/GenBank/DDBJ databases">
        <authorList>
            <person name="Guldener U."/>
        </authorList>
    </citation>
    <scope>NUCLEOTIDE SEQUENCE [LARGE SCALE GENOMIC DNA]</scope>
    <source>
        <strain evidence="2">04CH-RAC-A.6.1</strain>
    </source>
</reference>
<evidence type="ECO:0000313" key="1">
    <source>
        <dbReference type="EMBL" id="CZS90608.1"/>
    </source>
</evidence>
<dbReference type="OrthoDB" id="3800738at2759"/>
<protein>
    <recommendedName>
        <fullName evidence="3">F-box domain-containing protein</fullName>
    </recommendedName>
</protein>
<evidence type="ECO:0000313" key="2">
    <source>
        <dbReference type="Proteomes" id="UP000178912"/>
    </source>
</evidence>
<accession>A0A1E1JXN1</accession>
<proteinExistence type="predicted"/>
<dbReference type="AlphaFoldDB" id="A0A1E1JXN1"/>